<reference evidence="9 10" key="1">
    <citation type="submission" date="2020-04" db="EMBL/GenBank/DDBJ databases">
        <title>MicrobeNet Type strains.</title>
        <authorList>
            <person name="Nicholson A.C."/>
        </authorList>
    </citation>
    <scope>NUCLEOTIDE SEQUENCE [LARGE SCALE GENOMIC DNA]</scope>
    <source>
        <strain evidence="9 10">CCUG 61472</strain>
    </source>
</reference>
<dbReference type="InterPro" id="IPR006357">
    <property type="entry name" value="HAD-SF_hydro_IIA"/>
</dbReference>
<dbReference type="Gene3D" id="3.40.50.1000">
    <property type="entry name" value="HAD superfamily/HAD-like"/>
    <property type="match status" value="2"/>
</dbReference>
<accession>A0A7X6S337</accession>
<dbReference type="InterPro" id="IPR023214">
    <property type="entry name" value="HAD_sf"/>
</dbReference>
<dbReference type="InterPro" id="IPR006354">
    <property type="entry name" value="HAD-SF_hydro_IIA_hyp1"/>
</dbReference>
<evidence type="ECO:0000256" key="6">
    <source>
        <dbReference type="PIRSR" id="PIRSR000915-1"/>
    </source>
</evidence>
<dbReference type="RefSeq" id="WP_168722012.1">
    <property type="nucleotide sequence ID" value="NZ_JAAXPN010000004.1"/>
</dbReference>
<feature type="active site" description="Nucleophile" evidence="6">
    <location>
        <position position="10"/>
    </location>
</feature>
<dbReference type="NCBIfam" id="TIGR01457">
    <property type="entry name" value="HAD-SF-IIA-hyp2"/>
    <property type="match status" value="1"/>
</dbReference>
<comment type="similarity">
    <text evidence="1 5">Belongs to the HAD-like hydrolase superfamily. NagD family.</text>
</comment>
<proteinExistence type="inferred from homology"/>
<dbReference type="PIRSF" id="PIRSF000915">
    <property type="entry name" value="PGP-type_phosphatase"/>
    <property type="match status" value="1"/>
</dbReference>
<evidence type="ECO:0000256" key="5">
    <source>
        <dbReference type="PIRNR" id="PIRNR000915"/>
    </source>
</evidence>
<evidence type="ECO:0000313" key="10">
    <source>
        <dbReference type="Proteomes" id="UP000549765"/>
    </source>
</evidence>
<keyword evidence="2 5" id="KW-0479">Metal-binding</keyword>
<protein>
    <recommendedName>
        <fullName evidence="5">Acid sugar phosphatase</fullName>
        <ecNumber evidence="5">3.1.3.-</ecNumber>
    </recommendedName>
</protein>
<comment type="function">
    <text evidence="5">Catalyzes the dephosphorylation of 2-6 carbon acid sugars in vitro.</text>
</comment>
<evidence type="ECO:0000256" key="4">
    <source>
        <dbReference type="ARBA" id="ARBA00022842"/>
    </source>
</evidence>
<comment type="cofactor">
    <cofactor evidence="8">
        <name>Mg(2+)</name>
        <dbReference type="ChEBI" id="CHEBI:18420"/>
    </cofactor>
    <text evidence="8">Divalent metal ions. Mg(2+) is the most effective.</text>
</comment>
<evidence type="ECO:0000256" key="2">
    <source>
        <dbReference type="ARBA" id="ARBA00022723"/>
    </source>
</evidence>
<feature type="binding site" evidence="7">
    <location>
        <position position="185"/>
    </location>
    <ligand>
        <name>substrate</name>
    </ligand>
</feature>
<dbReference type="Pfam" id="PF13242">
    <property type="entry name" value="Hydrolase_like"/>
    <property type="match status" value="1"/>
</dbReference>
<organism evidence="9 10">
    <name type="scientific">Periweissella fabalis</name>
    <dbReference type="NCBI Taxonomy" id="1070421"/>
    <lineage>
        <taxon>Bacteria</taxon>
        <taxon>Bacillati</taxon>
        <taxon>Bacillota</taxon>
        <taxon>Bacilli</taxon>
        <taxon>Lactobacillales</taxon>
        <taxon>Lactobacillaceae</taxon>
        <taxon>Periweissella</taxon>
    </lineage>
</organism>
<dbReference type="EC" id="3.1.3.-" evidence="5"/>
<keyword evidence="10" id="KW-1185">Reference proteome</keyword>
<dbReference type="Pfam" id="PF13344">
    <property type="entry name" value="Hydrolase_6"/>
    <property type="match status" value="1"/>
</dbReference>
<dbReference type="AlphaFoldDB" id="A0A7X6S337"/>
<evidence type="ECO:0000256" key="7">
    <source>
        <dbReference type="PIRSR" id="PIRSR000915-2"/>
    </source>
</evidence>
<comment type="caution">
    <text evidence="9">The sequence shown here is derived from an EMBL/GenBank/DDBJ whole genome shotgun (WGS) entry which is preliminary data.</text>
</comment>
<dbReference type="EMBL" id="JAAXPN010000004">
    <property type="protein sequence ID" value="NKZ24213.1"/>
    <property type="molecule type" value="Genomic_DNA"/>
</dbReference>
<feature type="binding site" evidence="8">
    <location>
        <position position="10"/>
    </location>
    <ligand>
        <name>Mg(2+)</name>
        <dbReference type="ChEBI" id="CHEBI:18420"/>
    </ligand>
</feature>
<dbReference type="GO" id="GO:0005737">
    <property type="term" value="C:cytoplasm"/>
    <property type="evidence" value="ECO:0007669"/>
    <property type="project" value="TreeGrafter"/>
</dbReference>
<feature type="active site" description="Proton donor" evidence="6">
    <location>
        <position position="12"/>
    </location>
</feature>
<dbReference type="GO" id="GO:0046872">
    <property type="term" value="F:metal ion binding"/>
    <property type="evidence" value="ECO:0007669"/>
    <property type="project" value="UniProtKB-KW"/>
</dbReference>
<name>A0A7X6S337_9LACO</name>
<dbReference type="SFLD" id="SFLDG01139">
    <property type="entry name" value="C2.A:_Pyridoxal_Phosphate_Phos"/>
    <property type="match status" value="1"/>
</dbReference>
<sequence length="258" mass="28282">MKKYTGYLIDLDGTIYQGNNKVDGAKEFIERLKIHNIDYLFLTNNSTKTAPMVAEFLTQVHGIPTLPNQVYTSAMATADYLINTLKLTKGSRVYVIGEIGLKSALSNAGFQLTAKEPEVVIVGLDTQVNYQMFEDATLAIRRGAKYIATNLDTNIPNERGLIPGAGALNALIITATNVQPIEIGKPSSQIIELAMQRLVSSFEQTLIVGDNYATDILAGINAHVDTLLTYTGISTKSQVAKQTKKPTYEVDSLNDWYI</sequence>
<evidence type="ECO:0000256" key="1">
    <source>
        <dbReference type="ARBA" id="ARBA00006696"/>
    </source>
</evidence>
<keyword evidence="4 5" id="KW-0460">Magnesium</keyword>
<feature type="binding site" evidence="8">
    <location>
        <position position="12"/>
    </location>
    <ligand>
        <name>Mg(2+)</name>
        <dbReference type="ChEBI" id="CHEBI:18420"/>
    </ligand>
</feature>
<dbReference type="PANTHER" id="PTHR19288">
    <property type="entry name" value="4-NITROPHENYLPHOSPHATASE-RELATED"/>
    <property type="match status" value="1"/>
</dbReference>
<keyword evidence="3 9" id="KW-0378">Hydrolase</keyword>
<dbReference type="SFLD" id="SFLDS00003">
    <property type="entry name" value="Haloacid_Dehalogenase"/>
    <property type="match status" value="1"/>
</dbReference>
<dbReference type="FunFam" id="3.40.50.1000:FF:000053">
    <property type="entry name" value="TIGR01457 family HAD hydrolase"/>
    <property type="match status" value="1"/>
</dbReference>
<dbReference type="SUPFAM" id="SSF56784">
    <property type="entry name" value="HAD-like"/>
    <property type="match status" value="1"/>
</dbReference>
<dbReference type="CDD" id="cd07530">
    <property type="entry name" value="HAD_Pase_UmpH-like"/>
    <property type="match status" value="1"/>
</dbReference>
<dbReference type="Proteomes" id="UP000549765">
    <property type="component" value="Unassembled WGS sequence"/>
</dbReference>
<evidence type="ECO:0000256" key="8">
    <source>
        <dbReference type="PIRSR" id="PIRSR000915-3"/>
    </source>
</evidence>
<dbReference type="InterPro" id="IPR036412">
    <property type="entry name" value="HAD-like_sf"/>
</dbReference>
<dbReference type="NCBIfam" id="TIGR01460">
    <property type="entry name" value="HAD-SF-IIA"/>
    <property type="match status" value="1"/>
</dbReference>
<gene>
    <name evidence="9" type="ORF">HF964_05240</name>
</gene>
<dbReference type="GO" id="GO:0016791">
    <property type="term" value="F:phosphatase activity"/>
    <property type="evidence" value="ECO:0007669"/>
    <property type="project" value="TreeGrafter"/>
</dbReference>
<dbReference type="PANTHER" id="PTHR19288:SF46">
    <property type="entry name" value="HALOACID DEHALOGENASE-LIKE HYDROLASE DOMAIN-CONTAINING PROTEIN 2"/>
    <property type="match status" value="1"/>
</dbReference>
<evidence type="ECO:0000313" key="9">
    <source>
        <dbReference type="EMBL" id="NKZ24213.1"/>
    </source>
</evidence>
<feature type="binding site" evidence="8">
    <location>
        <position position="210"/>
    </location>
    <ligand>
        <name>Mg(2+)</name>
        <dbReference type="ChEBI" id="CHEBI:18420"/>
    </ligand>
</feature>
<evidence type="ECO:0000256" key="3">
    <source>
        <dbReference type="ARBA" id="ARBA00022801"/>
    </source>
</evidence>